<evidence type="ECO:0000313" key="3">
    <source>
        <dbReference type="Proteomes" id="UP000663880"/>
    </source>
</evidence>
<evidence type="ECO:0000313" key="2">
    <source>
        <dbReference type="EMBL" id="CAF4911812.1"/>
    </source>
</evidence>
<reference evidence="2" key="1">
    <citation type="submission" date="2021-02" db="EMBL/GenBank/DDBJ databases">
        <authorList>
            <person name="Steward A R."/>
        </authorList>
    </citation>
    <scope>NUCLEOTIDE SEQUENCE</scope>
</reference>
<accession>A0A821VUB5</accession>
<dbReference type="EMBL" id="CAJOBZ010000045">
    <property type="protein sequence ID" value="CAF4911812.1"/>
    <property type="molecule type" value="Genomic_DNA"/>
</dbReference>
<dbReference type="OrthoDB" id="10451752at2759"/>
<dbReference type="Proteomes" id="UP000663880">
    <property type="component" value="Unassembled WGS sequence"/>
</dbReference>
<proteinExistence type="predicted"/>
<evidence type="ECO:0000256" key="1">
    <source>
        <dbReference type="SAM" id="MobiDB-lite"/>
    </source>
</evidence>
<dbReference type="AlphaFoldDB" id="A0A821VUB5"/>
<feature type="region of interest" description="Disordered" evidence="1">
    <location>
        <begin position="101"/>
        <end position="133"/>
    </location>
</feature>
<sequence>MRIELFSSVCIIILDQGPGCLSGRDENLKENPPSTFVLDTRNLPRASMHSPENVKAFTETRRSEFFLSPGTNNALLCEVPRPLPPYGSELLRKRASFVSIPSQTRAETGTLNPRSPVTPHMSSGLTDSLHLDS</sequence>
<organism evidence="2 3">
    <name type="scientific">Pieris macdunnoughi</name>
    <dbReference type="NCBI Taxonomy" id="345717"/>
    <lineage>
        <taxon>Eukaryota</taxon>
        <taxon>Metazoa</taxon>
        <taxon>Ecdysozoa</taxon>
        <taxon>Arthropoda</taxon>
        <taxon>Hexapoda</taxon>
        <taxon>Insecta</taxon>
        <taxon>Pterygota</taxon>
        <taxon>Neoptera</taxon>
        <taxon>Endopterygota</taxon>
        <taxon>Lepidoptera</taxon>
        <taxon>Glossata</taxon>
        <taxon>Ditrysia</taxon>
        <taxon>Papilionoidea</taxon>
        <taxon>Pieridae</taxon>
        <taxon>Pierinae</taxon>
        <taxon>Pieris</taxon>
    </lineage>
</organism>
<keyword evidence="3" id="KW-1185">Reference proteome</keyword>
<feature type="region of interest" description="Disordered" evidence="1">
    <location>
        <begin position="31"/>
        <end position="54"/>
    </location>
</feature>
<feature type="compositionally biased region" description="Polar residues" evidence="1">
    <location>
        <begin position="101"/>
        <end position="126"/>
    </location>
</feature>
<protein>
    <submittedName>
        <fullName evidence="2">Uncharacterized protein</fullName>
    </submittedName>
</protein>
<name>A0A821VUB5_9NEOP</name>
<comment type="caution">
    <text evidence="2">The sequence shown here is derived from an EMBL/GenBank/DDBJ whole genome shotgun (WGS) entry which is preliminary data.</text>
</comment>
<gene>
    <name evidence="2" type="ORF">PMACD_LOCUS12204</name>
</gene>